<evidence type="ECO:0000313" key="3">
    <source>
        <dbReference type="EMBL" id="CAI9297754.1"/>
    </source>
</evidence>
<sequence length="118" mass="14028">MQEEEEEEDIDEGGDPIIREMFQGVTCERYMEEIHMYHRYYYTCTICDDFSLHKLSGELPSRLEHPSHPSHTLYQTYHSYHRICSNCKRDQKLGELFYQCGKCDFSIDLKCAVEVGKM</sequence>
<accession>A0AA35ZSY4</accession>
<dbReference type="Pfam" id="PF03107">
    <property type="entry name" value="C1_2"/>
    <property type="match status" value="1"/>
</dbReference>
<dbReference type="EMBL" id="OX465084">
    <property type="protein sequence ID" value="CAI9297754.1"/>
    <property type="molecule type" value="Genomic_DNA"/>
</dbReference>
<gene>
    <name evidence="3" type="ORF">LSALG_LOCUS36545</name>
</gene>
<protein>
    <recommendedName>
        <fullName evidence="2">DC1 domain-containing protein</fullName>
    </recommendedName>
</protein>
<organism evidence="3 4">
    <name type="scientific">Lactuca saligna</name>
    <name type="common">Willowleaf lettuce</name>
    <dbReference type="NCBI Taxonomy" id="75948"/>
    <lineage>
        <taxon>Eukaryota</taxon>
        <taxon>Viridiplantae</taxon>
        <taxon>Streptophyta</taxon>
        <taxon>Embryophyta</taxon>
        <taxon>Tracheophyta</taxon>
        <taxon>Spermatophyta</taxon>
        <taxon>Magnoliopsida</taxon>
        <taxon>eudicotyledons</taxon>
        <taxon>Gunneridae</taxon>
        <taxon>Pentapetalae</taxon>
        <taxon>asterids</taxon>
        <taxon>campanulids</taxon>
        <taxon>Asterales</taxon>
        <taxon>Asteraceae</taxon>
        <taxon>Cichorioideae</taxon>
        <taxon>Cichorieae</taxon>
        <taxon>Lactucinae</taxon>
        <taxon>Lactuca</taxon>
    </lineage>
</organism>
<keyword evidence="4" id="KW-1185">Reference proteome</keyword>
<reference evidence="3" key="1">
    <citation type="submission" date="2023-04" db="EMBL/GenBank/DDBJ databases">
        <authorList>
            <person name="Vijverberg K."/>
            <person name="Xiong W."/>
            <person name="Schranz E."/>
        </authorList>
    </citation>
    <scope>NUCLEOTIDE SEQUENCE</scope>
</reference>
<evidence type="ECO:0000256" key="1">
    <source>
        <dbReference type="ARBA" id="ARBA00022737"/>
    </source>
</evidence>
<feature type="domain" description="DC1" evidence="2">
    <location>
        <begin position="66"/>
        <end position="112"/>
    </location>
</feature>
<evidence type="ECO:0000259" key="2">
    <source>
        <dbReference type="Pfam" id="PF03107"/>
    </source>
</evidence>
<evidence type="ECO:0000313" key="4">
    <source>
        <dbReference type="Proteomes" id="UP001177003"/>
    </source>
</evidence>
<dbReference type="PANTHER" id="PTHR46288:SF27">
    <property type="entry name" value="CYSTEINE_HISTIDINE-RICH C1 DOMAIN FAMILY PROTEIN"/>
    <property type="match status" value="1"/>
</dbReference>
<dbReference type="Proteomes" id="UP001177003">
    <property type="component" value="Chromosome 8"/>
</dbReference>
<name>A0AA35ZSY4_LACSI</name>
<dbReference type="AlphaFoldDB" id="A0AA35ZSY4"/>
<dbReference type="InterPro" id="IPR004146">
    <property type="entry name" value="DC1"/>
</dbReference>
<proteinExistence type="predicted"/>
<dbReference type="PANTHER" id="PTHR46288">
    <property type="entry name" value="PHORBOL-ESTER/DAG-TYPE DOMAIN-CONTAINING PROTEIN"/>
    <property type="match status" value="1"/>
</dbReference>
<keyword evidence="1" id="KW-0677">Repeat</keyword>
<dbReference type="InterPro" id="IPR046349">
    <property type="entry name" value="C1-like_sf"/>
</dbReference>
<dbReference type="SUPFAM" id="SSF57889">
    <property type="entry name" value="Cysteine-rich domain"/>
    <property type="match status" value="1"/>
</dbReference>